<dbReference type="STRING" id="391616.OA238_c31030"/>
<dbReference type="AlphaFoldDB" id="M9RLP3"/>
<proteinExistence type="predicted"/>
<evidence type="ECO:0000313" key="3">
    <source>
        <dbReference type="Proteomes" id="UP000004688"/>
    </source>
</evidence>
<protein>
    <submittedName>
        <fullName evidence="2">Uncharacterized protein</fullName>
    </submittedName>
</protein>
<dbReference type="Proteomes" id="UP000004688">
    <property type="component" value="Chromosome"/>
</dbReference>
<name>M9RLP3_9RHOB</name>
<reference evidence="2 3" key="1">
    <citation type="journal article" date="2013" name="PLoS ONE">
        <title>Poles Apart: Arctic and Antarctic Octadecabacter strains Share High Genome Plasticity and a New Type of Xanthorhodopsin.</title>
        <authorList>
            <person name="Vollmers J."/>
            <person name="Voget S."/>
            <person name="Dietrich S."/>
            <person name="Gollnow K."/>
            <person name="Smits M."/>
            <person name="Meyer K."/>
            <person name="Brinkhoff T."/>
            <person name="Simon M."/>
            <person name="Daniel R."/>
        </authorList>
    </citation>
    <scope>NUCLEOTIDE SEQUENCE [LARGE SCALE GENOMIC DNA]</scope>
    <source>
        <strain evidence="2 3">238</strain>
    </source>
</reference>
<dbReference type="HOGENOM" id="CLU_136784_1_0_5"/>
<gene>
    <name evidence="2" type="ORF">OA238_c31030</name>
</gene>
<dbReference type="eggNOG" id="COG4461">
    <property type="taxonomic scope" value="Bacteria"/>
</dbReference>
<evidence type="ECO:0000313" key="2">
    <source>
        <dbReference type="EMBL" id="AGI73102.1"/>
    </source>
</evidence>
<feature type="signal peptide" evidence="1">
    <location>
        <begin position="1"/>
        <end position="22"/>
    </location>
</feature>
<dbReference type="KEGG" id="oar:OA238_c31030"/>
<keyword evidence="3" id="KW-1185">Reference proteome</keyword>
<organism evidence="2 3">
    <name type="scientific">Octadecabacter arcticus 238</name>
    <dbReference type="NCBI Taxonomy" id="391616"/>
    <lineage>
        <taxon>Bacteria</taxon>
        <taxon>Pseudomonadati</taxon>
        <taxon>Pseudomonadota</taxon>
        <taxon>Alphaproteobacteria</taxon>
        <taxon>Rhodobacterales</taxon>
        <taxon>Roseobacteraceae</taxon>
        <taxon>Octadecabacter</taxon>
    </lineage>
</organism>
<evidence type="ECO:0000256" key="1">
    <source>
        <dbReference type="SAM" id="SignalP"/>
    </source>
</evidence>
<keyword evidence="1" id="KW-0732">Signal</keyword>
<dbReference type="RefSeq" id="WP_015496126.1">
    <property type="nucleotide sequence ID" value="NC_020908.1"/>
</dbReference>
<accession>M9RLP3</accession>
<sequence>MRKFALAVMMSAPLLMSSPALAESLVGRYVAYIGQDDLYNSNGVRLTEPWQVLRQDRANYHRFGVSQPGDEWDGFFGSIDNRAIMERMVMNGRIDPGAARNLVNGGAMVVVRIYGTGSTGNRVEVDVVR</sequence>
<dbReference type="EMBL" id="CP003742">
    <property type="protein sequence ID" value="AGI73102.1"/>
    <property type="molecule type" value="Genomic_DNA"/>
</dbReference>
<feature type="chain" id="PRO_5004102131" evidence="1">
    <location>
        <begin position="23"/>
        <end position="129"/>
    </location>
</feature>